<keyword evidence="4" id="KW-0963">Cytoplasm</keyword>
<evidence type="ECO:0000256" key="6">
    <source>
        <dbReference type="ARBA" id="ARBA00022723"/>
    </source>
</evidence>
<dbReference type="Gene3D" id="3.30.460.10">
    <property type="entry name" value="Beta Polymerase, domain 2"/>
    <property type="match status" value="1"/>
</dbReference>
<comment type="cofactor">
    <cofactor evidence="1">
        <name>Mn(2+)</name>
        <dbReference type="ChEBI" id="CHEBI:29035"/>
    </cofactor>
</comment>
<feature type="domain" description="PAP-associated" evidence="8">
    <location>
        <begin position="303"/>
        <end position="359"/>
    </location>
</feature>
<sequence>MEEASTSLHDTLSSDIQDQFGNIPQQSGAAIRECLARIDEVARRAIAPSAAAHPFGSLVNGFGDTSSDLDIVIAVEKEELVYHMSYVNWYSQDRKYQEAVRGMHADADSHEGRPLRWMQLTQVNDKGANAWAVQQLAEFLPSAGFRVRRVLPLARRPLLTLEDEQGRLGECDVSVNNSLPLTNSELLRSYSLLSDTVRPMVLLVKAWAKHYRVCGAHEGNLSSYSWTIMVIYYLQLAEGLPSLQMLWDKDKGQEDKEEDEKEKRTVFDTDYWGYDREFDASFVTAERYFEKFAGEAPPKSEYSMGELLYGFFRFYAREYRWGSEIISIRNPAREAPDGWWRLYGKIHPEDGIHVEDPIELRDLNIVLKRHRLAQLKAELGRASSMMEEGCSLEELMSGPCLEPAADMIFQPRRRQQRMRISRQLRPRAPRLYQIPLG</sequence>
<dbReference type="InterPro" id="IPR054708">
    <property type="entry name" value="MTPAP-like_central"/>
</dbReference>
<evidence type="ECO:0000256" key="1">
    <source>
        <dbReference type="ARBA" id="ARBA00001936"/>
    </source>
</evidence>
<dbReference type="AlphaFoldDB" id="A0A7S2M221"/>
<reference evidence="10" key="1">
    <citation type="submission" date="2021-01" db="EMBL/GenBank/DDBJ databases">
        <authorList>
            <person name="Corre E."/>
            <person name="Pelletier E."/>
            <person name="Niang G."/>
            <person name="Scheremetjew M."/>
            <person name="Finn R."/>
            <person name="Kale V."/>
            <person name="Holt S."/>
            <person name="Cochrane G."/>
            <person name="Meng A."/>
            <person name="Brown T."/>
            <person name="Cohen L."/>
        </authorList>
    </citation>
    <scope>NUCLEOTIDE SEQUENCE</scope>
    <source>
        <strain evidence="10">RCC3387</strain>
    </source>
</reference>
<dbReference type="Pfam" id="PF22600">
    <property type="entry name" value="MTPAP-like_central"/>
    <property type="match status" value="1"/>
</dbReference>
<name>A0A7S2M221_9DINO</name>
<gene>
    <name evidence="10" type="ORF">BRAN1462_LOCUS46238</name>
</gene>
<accession>A0A7S2M221</accession>
<dbReference type="InterPro" id="IPR043519">
    <property type="entry name" value="NT_sf"/>
</dbReference>
<evidence type="ECO:0000256" key="5">
    <source>
        <dbReference type="ARBA" id="ARBA00022679"/>
    </source>
</evidence>
<dbReference type="PANTHER" id="PTHR12271">
    <property type="entry name" value="POLY A POLYMERASE CID PAP -RELATED"/>
    <property type="match status" value="1"/>
</dbReference>
<keyword evidence="5" id="KW-0808">Transferase</keyword>
<dbReference type="SUPFAM" id="SSF81301">
    <property type="entry name" value="Nucleotidyltransferase"/>
    <property type="match status" value="1"/>
</dbReference>
<dbReference type="EMBL" id="HBGW01072554">
    <property type="protein sequence ID" value="CAD9622988.1"/>
    <property type="molecule type" value="Transcribed_RNA"/>
</dbReference>
<comment type="cofactor">
    <cofactor evidence="2">
        <name>Mg(2+)</name>
        <dbReference type="ChEBI" id="CHEBI:18420"/>
    </cofactor>
</comment>
<proteinExistence type="predicted"/>
<dbReference type="GO" id="GO:0005737">
    <property type="term" value="C:cytoplasm"/>
    <property type="evidence" value="ECO:0007669"/>
    <property type="project" value="UniProtKB-SubCell"/>
</dbReference>
<dbReference type="GO" id="GO:0050265">
    <property type="term" value="F:RNA uridylyltransferase activity"/>
    <property type="evidence" value="ECO:0007669"/>
    <property type="project" value="TreeGrafter"/>
</dbReference>
<dbReference type="InterPro" id="IPR002058">
    <property type="entry name" value="PAP_assoc"/>
</dbReference>
<evidence type="ECO:0000313" key="10">
    <source>
        <dbReference type="EMBL" id="CAD9622988.1"/>
    </source>
</evidence>
<evidence type="ECO:0000259" key="9">
    <source>
        <dbReference type="Pfam" id="PF22600"/>
    </source>
</evidence>
<evidence type="ECO:0008006" key="11">
    <source>
        <dbReference type="Google" id="ProtNLM"/>
    </source>
</evidence>
<organism evidence="10">
    <name type="scientific">Zooxanthella nutricula</name>
    <dbReference type="NCBI Taxonomy" id="1333877"/>
    <lineage>
        <taxon>Eukaryota</taxon>
        <taxon>Sar</taxon>
        <taxon>Alveolata</taxon>
        <taxon>Dinophyceae</taxon>
        <taxon>Peridiniales</taxon>
        <taxon>Peridiniales incertae sedis</taxon>
        <taxon>Zooxanthella</taxon>
    </lineage>
</organism>
<dbReference type="Gene3D" id="1.10.1410.10">
    <property type="match status" value="1"/>
</dbReference>
<evidence type="ECO:0000256" key="7">
    <source>
        <dbReference type="ARBA" id="ARBA00022842"/>
    </source>
</evidence>
<evidence type="ECO:0000259" key="8">
    <source>
        <dbReference type="Pfam" id="PF03828"/>
    </source>
</evidence>
<evidence type="ECO:0000256" key="2">
    <source>
        <dbReference type="ARBA" id="ARBA00001946"/>
    </source>
</evidence>
<comment type="subcellular location">
    <subcellularLocation>
        <location evidence="3">Cytoplasm</location>
    </subcellularLocation>
</comment>
<dbReference type="GO" id="GO:0031123">
    <property type="term" value="P:RNA 3'-end processing"/>
    <property type="evidence" value="ECO:0007669"/>
    <property type="project" value="TreeGrafter"/>
</dbReference>
<dbReference type="Pfam" id="PF03828">
    <property type="entry name" value="PAP_assoc"/>
    <property type="match status" value="1"/>
</dbReference>
<dbReference type="GO" id="GO:0046872">
    <property type="term" value="F:metal ion binding"/>
    <property type="evidence" value="ECO:0007669"/>
    <property type="project" value="UniProtKB-KW"/>
</dbReference>
<protein>
    <recommendedName>
        <fullName evidence="11">PAP-associated domain-containing protein</fullName>
    </recommendedName>
</protein>
<feature type="domain" description="Poly(A) RNA polymerase mitochondrial-like central palm" evidence="9">
    <location>
        <begin position="14"/>
        <end position="191"/>
    </location>
</feature>
<keyword evidence="6" id="KW-0479">Metal-binding</keyword>
<dbReference type="SUPFAM" id="SSF81631">
    <property type="entry name" value="PAP/OAS1 substrate-binding domain"/>
    <property type="match status" value="1"/>
</dbReference>
<keyword evidence="7" id="KW-0460">Magnesium</keyword>
<evidence type="ECO:0000256" key="4">
    <source>
        <dbReference type="ARBA" id="ARBA00022490"/>
    </source>
</evidence>
<evidence type="ECO:0000256" key="3">
    <source>
        <dbReference type="ARBA" id="ARBA00004496"/>
    </source>
</evidence>
<dbReference type="CDD" id="cd05402">
    <property type="entry name" value="NT_PAP_TUTase"/>
    <property type="match status" value="1"/>
</dbReference>
<dbReference type="PANTHER" id="PTHR12271:SF40">
    <property type="entry name" value="POLY(A) RNA POLYMERASE GLD2"/>
    <property type="match status" value="1"/>
</dbReference>